<sequence length="1277" mass="142834">MEGMASPFSLKNYLAYGTLGVSIRPNAPARNPLQMPTLAEDGWNAFDEDLLVQTLAETGEDAPLLSEIAFLVQEKFIYASYWLKGDTIIIRVYLIPYDLPGAGGHLTIRQRSEKILRDARCYLIRLLPRLSRSIESWQANNLPEPPSPPPGKDLSEIYESLPSPQPRTTATSFPVMHRLLDFADDLDDLGLRSKLYRYQRESVAAMLQKEMDPQVLDPLFFPVVGLDDKQMFLQPGTMEFLLERPRVDWGRGGILCEELGTGKTVITLALILSTLHQLSEPEHSAIEVLRPVLTPLSFRHFRPELPPEIEKDIEKNSKPRPQSKSKPKFLSKSKPKSQSKSKSQSQPEPQPKPGPRVPRLVELLLHKLATKPMECLSKSADLWEDLEKLEHYTGPRADNIPFYLGRAAKPVDNAPEGQKRSNTQKALETQLLYLTSATLVIVPQNLLLQWKNECLRHCEQLRVLSLDTKVAMPSARELATKYDLILIPIHLFAATKDNGNSKWERCKCDEYSDTIRVPKCVCKPPDCSPLRQIRWKRLVIDEGHVSASLTTNLTFFVNSLSVERRWIVTGTPTTNLLGLNLGKNLAPEFDDERLEGVEEVNSPDEELGSYDEDKVSPPRIWNKHDAQDLTQLGNMIAHFLGVRQLLANGGSVIKTHLKDALLDKNGPRIGAVEILQQLMASVMIRHQISAVEEEVDLPPVNSELVLLDLDPLSIKSYNALQATIAMNAVTSGRKDQDYMFHAQNVGFLQLTIVNMSQLMFWTVDDNFYNAKSQLEDAAKTREKLSPSTSAEDLQLFEEALKHLQLAYADPLWKTLQEHVDVPYRVHNLSKPIFDAWTRTPHTVEGAGPTFAGYMHVDRLRTLREKVLERPLIAEQALVESGKSNARLEEELLKGQKGNRGEASGGQGDGDGDGEQGKSKSGKNKGAESSRSLKANILKAKEATKRAAEPAAIKEMQAELELVAQQNAGLDAVRSENRPSALLASSHIGSTRIGHSASSKLNCIVNEVLRYSDEKFLIFSESELTLAHTSDALQLVGVDFLRFSSQIPPDKRAQSVLTFETSPKYRVFLMELKHGARGLNLISASRVIFCEPVWRADVESQAIKRCHRIGQKRERISVKTLAIQGTAEQAMAERRLVLKDKALKMLQEKGMRDFIANPKFLTHVPTNLPVVDVPFVKLAVPENEEADVLMPDVFTDLPFELPPAPPPIQLQLPEASPSRPATPKRPRLVFEEFISQPPPKRLRQQFSEEQGSAVLVPAPNSPPMASASKPRARVVRFA</sequence>
<feature type="region of interest" description="Disordered" evidence="4">
    <location>
        <begin position="307"/>
        <end position="357"/>
    </location>
</feature>
<evidence type="ECO:0000256" key="4">
    <source>
        <dbReference type="SAM" id="MobiDB-lite"/>
    </source>
</evidence>
<dbReference type="EMBL" id="JARKIF010000008">
    <property type="protein sequence ID" value="KAJ7633078.1"/>
    <property type="molecule type" value="Genomic_DNA"/>
</dbReference>
<evidence type="ECO:0000256" key="2">
    <source>
        <dbReference type="ARBA" id="ARBA00022801"/>
    </source>
</evidence>
<dbReference type="InterPro" id="IPR000330">
    <property type="entry name" value="SNF2_N"/>
</dbReference>
<keyword evidence="2 6" id="KW-0378">Hydrolase</keyword>
<accession>A0AAD7BXF2</accession>
<feature type="region of interest" description="Disordered" evidence="4">
    <location>
        <begin position="1204"/>
        <end position="1223"/>
    </location>
</feature>
<dbReference type="CDD" id="cd18793">
    <property type="entry name" value="SF2_C_SNF"/>
    <property type="match status" value="1"/>
</dbReference>
<feature type="compositionally biased region" description="Basic and acidic residues" evidence="4">
    <location>
        <begin position="307"/>
        <end position="317"/>
    </location>
</feature>
<feature type="region of interest" description="Disordered" evidence="4">
    <location>
        <begin position="1235"/>
        <end position="1277"/>
    </location>
</feature>
<dbReference type="PANTHER" id="PTHR45626:SF51">
    <property type="entry name" value="SNF2-RELATED DOMAIN-CONTAINING PROTEIN"/>
    <property type="match status" value="1"/>
</dbReference>
<name>A0AAD7BXF2_9AGAR</name>
<dbReference type="InterPro" id="IPR050628">
    <property type="entry name" value="SNF2_RAD54_helicase_TF"/>
</dbReference>
<dbReference type="InterPro" id="IPR038718">
    <property type="entry name" value="SNF2-like_sf"/>
</dbReference>
<evidence type="ECO:0000313" key="6">
    <source>
        <dbReference type="EMBL" id="KAJ7633078.1"/>
    </source>
</evidence>
<keyword evidence="7" id="KW-1185">Reference proteome</keyword>
<reference evidence="6" key="1">
    <citation type="submission" date="2023-03" db="EMBL/GenBank/DDBJ databases">
        <title>Massive genome expansion in bonnet fungi (Mycena s.s.) driven by repeated elements and novel gene families across ecological guilds.</title>
        <authorList>
            <consortium name="Lawrence Berkeley National Laboratory"/>
            <person name="Harder C.B."/>
            <person name="Miyauchi S."/>
            <person name="Viragh M."/>
            <person name="Kuo A."/>
            <person name="Thoen E."/>
            <person name="Andreopoulos B."/>
            <person name="Lu D."/>
            <person name="Skrede I."/>
            <person name="Drula E."/>
            <person name="Henrissat B."/>
            <person name="Morin E."/>
            <person name="Kohler A."/>
            <person name="Barry K."/>
            <person name="LaButti K."/>
            <person name="Morin E."/>
            <person name="Salamov A."/>
            <person name="Lipzen A."/>
            <person name="Mereny Z."/>
            <person name="Hegedus B."/>
            <person name="Baldrian P."/>
            <person name="Stursova M."/>
            <person name="Weitz H."/>
            <person name="Taylor A."/>
            <person name="Grigoriev I.V."/>
            <person name="Nagy L.G."/>
            <person name="Martin F."/>
            <person name="Kauserud H."/>
        </authorList>
    </citation>
    <scope>NUCLEOTIDE SEQUENCE</scope>
    <source>
        <strain evidence="6">9284</strain>
    </source>
</reference>
<feature type="region of interest" description="Disordered" evidence="4">
    <location>
        <begin position="892"/>
        <end position="933"/>
    </location>
</feature>
<dbReference type="Pfam" id="PF00176">
    <property type="entry name" value="SNF2-rel_dom"/>
    <property type="match status" value="1"/>
</dbReference>
<evidence type="ECO:0000256" key="1">
    <source>
        <dbReference type="ARBA" id="ARBA00022741"/>
    </source>
</evidence>
<proteinExistence type="predicted"/>
<dbReference type="SUPFAM" id="SSF52540">
    <property type="entry name" value="P-loop containing nucleoside triphosphate hydrolases"/>
    <property type="match status" value="2"/>
</dbReference>
<dbReference type="PANTHER" id="PTHR45626">
    <property type="entry name" value="TRANSCRIPTION TERMINATION FACTOR 2-RELATED"/>
    <property type="match status" value="1"/>
</dbReference>
<feature type="domain" description="Helicase C-terminal" evidence="5">
    <location>
        <begin position="999"/>
        <end position="1161"/>
    </location>
</feature>
<feature type="compositionally biased region" description="Basic residues" evidence="4">
    <location>
        <begin position="321"/>
        <end position="339"/>
    </location>
</feature>
<keyword evidence="3" id="KW-0067">ATP-binding</keyword>
<dbReference type="SMART" id="SM00490">
    <property type="entry name" value="HELICc"/>
    <property type="match status" value="1"/>
</dbReference>
<gene>
    <name evidence="6" type="ORF">FB45DRAFT_1058061</name>
</gene>
<dbReference type="AlphaFoldDB" id="A0AAD7BXF2"/>
<evidence type="ECO:0000259" key="5">
    <source>
        <dbReference type="PROSITE" id="PS51194"/>
    </source>
</evidence>
<dbReference type="GO" id="GO:0016787">
    <property type="term" value="F:hydrolase activity"/>
    <property type="evidence" value="ECO:0007669"/>
    <property type="project" value="UniProtKB-KW"/>
</dbReference>
<dbReference type="GO" id="GO:0006281">
    <property type="term" value="P:DNA repair"/>
    <property type="evidence" value="ECO:0007669"/>
    <property type="project" value="TreeGrafter"/>
</dbReference>
<dbReference type="GO" id="GO:0005524">
    <property type="term" value="F:ATP binding"/>
    <property type="evidence" value="ECO:0007669"/>
    <property type="project" value="UniProtKB-KW"/>
</dbReference>
<dbReference type="InterPro" id="IPR001650">
    <property type="entry name" value="Helicase_C-like"/>
</dbReference>
<dbReference type="InterPro" id="IPR049730">
    <property type="entry name" value="SNF2/RAD54-like_C"/>
</dbReference>
<dbReference type="GO" id="GO:0008094">
    <property type="term" value="F:ATP-dependent activity, acting on DNA"/>
    <property type="evidence" value="ECO:0007669"/>
    <property type="project" value="TreeGrafter"/>
</dbReference>
<organism evidence="6 7">
    <name type="scientific">Roridomyces roridus</name>
    <dbReference type="NCBI Taxonomy" id="1738132"/>
    <lineage>
        <taxon>Eukaryota</taxon>
        <taxon>Fungi</taxon>
        <taxon>Dikarya</taxon>
        <taxon>Basidiomycota</taxon>
        <taxon>Agaricomycotina</taxon>
        <taxon>Agaricomycetes</taxon>
        <taxon>Agaricomycetidae</taxon>
        <taxon>Agaricales</taxon>
        <taxon>Marasmiineae</taxon>
        <taxon>Mycenaceae</taxon>
        <taxon>Roridomyces</taxon>
    </lineage>
</organism>
<dbReference type="InterPro" id="IPR014001">
    <property type="entry name" value="Helicase_ATP-bd"/>
</dbReference>
<protein>
    <submittedName>
        <fullName evidence="6">P-loop containing nucleoside triphosphate hydrolase protein</fullName>
    </submittedName>
</protein>
<evidence type="ECO:0000256" key="3">
    <source>
        <dbReference type="ARBA" id="ARBA00022840"/>
    </source>
</evidence>
<dbReference type="InterPro" id="IPR027417">
    <property type="entry name" value="P-loop_NTPase"/>
</dbReference>
<dbReference type="GO" id="GO:0005634">
    <property type="term" value="C:nucleus"/>
    <property type="evidence" value="ECO:0007669"/>
    <property type="project" value="TreeGrafter"/>
</dbReference>
<dbReference type="Gene3D" id="3.40.50.10810">
    <property type="entry name" value="Tandem AAA-ATPase domain"/>
    <property type="match status" value="2"/>
</dbReference>
<dbReference type="Proteomes" id="UP001221142">
    <property type="component" value="Unassembled WGS sequence"/>
</dbReference>
<dbReference type="SMART" id="SM00487">
    <property type="entry name" value="DEXDc"/>
    <property type="match status" value="1"/>
</dbReference>
<evidence type="ECO:0000313" key="7">
    <source>
        <dbReference type="Proteomes" id="UP001221142"/>
    </source>
</evidence>
<dbReference type="Gene3D" id="3.40.50.300">
    <property type="entry name" value="P-loop containing nucleotide triphosphate hydrolases"/>
    <property type="match status" value="1"/>
</dbReference>
<dbReference type="Pfam" id="PF00271">
    <property type="entry name" value="Helicase_C"/>
    <property type="match status" value="1"/>
</dbReference>
<dbReference type="PROSITE" id="PS51194">
    <property type="entry name" value="HELICASE_CTER"/>
    <property type="match status" value="1"/>
</dbReference>
<comment type="caution">
    <text evidence="6">The sequence shown here is derived from an EMBL/GenBank/DDBJ whole genome shotgun (WGS) entry which is preliminary data.</text>
</comment>
<keyword evidence="1" id="KW-0547">Nucleotide-binding</keyword>